<dbReference type="RefSeq" id="WP_160647966.1">
    <property type="nucleotide sequence ID" value="NZ_SIJB01000062.1"/>
</dbReference>
<dbReference type="GO" id="GO:0015930">
    <property type="term" value="F:glutamate synthase activity"/>
    <property type="evidence" value="ECO:0007669"/>
    <property type="project" value="InterPro"/>
</dbReference>
<dbReference type="InterPro" id="IPR002932">
    <property type="entry name" value="Glu_synthdom"/>
</dbReference>
<evidence type="ECO:0000313" key="6">
    <source>
        <dbReference type="Proteomes" id="UP000448943"/>
    </source>
</evidence>
<comment type="caution">
    <text evidence="5">The sequence shown here is derived from an EMBL/GenBank/DDBJ whole genome shotgun (WGS) entry which is preliminary data.</text>
</comment>
<dbReference type="PANTHER" id="PTHR43819">
    <property type="entry name" value="ARCHAEAL-TYPE GLUTAMATE SYNTHASE [NADPH]"/>
    <property type="match status" value="1"/>
</dbReference>
<dbReference type="InterPro" id="IPR024188">
    <property type="entry name" value="GltB"/>
</dbReference>
<dbReference type="PIRSF" id="PIRSF006429">
    <property type="entry name" value="GOGAT_lg_2"/>
    <property type="match status" value="1"/>
</dbReference>
<evidence type="ECO:0000256" key="1">
    <source>
        <dbReference type="ARBA" id="ARBA00009716"/>
    </source>
</evidence>
<dbReference type="InterPro" id="IPR013785">
    <property type="entry name" value="Aldolase_TIM"/>
</dbReference>
<feature type="domain" description="Glutamate synthase" evidence="4">
    <location>
        <begin position="115"/>
        <end position="490"/>
    </location>
</feature>
<keyword evidence="6" id="KW-1185">Reference proteome</keyword>
<organism evidence="5 6">
    <name type="scientific">Chengkuizengella marina</name>
    <dbReference type="NCBI Taxonomy" id="2507566"/>
    <lineage>
        <taxon>Bacteria</taxon>
        <taxon>Bacillati</taxon>
        <taxon>Bacillota</taxon>
        <taxon>Bacilli</taxon>
        <taxon>Bacillales</taxon>
        <taxon>Paenibacillaceae</taxon>
        <taxon>Chengkuizengella</taxon>
    </lineage>
</organism>
<dbReference type="GO" id="GO:0006537">
    <property type="term" value="P:glutamate biosynthetic process"/>
    <property type="evidence" value="ECO:0007669"/>
    <property type="project" value="InterPro"/>
</dbReference>
<keyword evidence="3" id="KW-1133">Transmembrane helix</keyword>
<comment type="similarity">
    <text evidence="1 2">Belongs to the glutamate synthase family.</text>
</comment>
<keyword evidence="3" id="KW-0812">Transmembrane</keyword>
<evidence type="ECO:0000259" key="4">
    <source>
        <dbReference type="Pfam" id="PF01645"/>
    </source>
</evidence>
<keyword evidence="3" id="KW-0472">Membrane</keyword>
<dbReference type="EMBL" id="SIJB01000062">
    <property type="protein sequence ID" value="NBI31146.1"/>
    <property type="molecule type" value="Genomic_DNA"/>
</dbReference>
<dbReference type="OrthoDB" id="9758182at2"/>
<sequence>MISPVFILIIVIIFIPLVLFFFFFIYDKNQRQHSILRNYPVLGRIRYLLEHTGPEFRQYLFDGDTQGKPFSRNDFLSIIFPSKYLETIISFGSKKDFEQKGYFLKNSLFPKLMKEMKIDNQFEIKTKYYKTKEETLFKRKETFKDKQIEPWLLHDDNVVIIGEKTCKHPFHVKGLIGMSGMSYGSLGENSIETLSKGLSIADGTWMNTGEGGISDYHLAGDVDMIMQIGPAKFGVRTDSGELDWEELKLKGSIQQIKAFELKLGQGAKIRGGHLPAEKNTPTIAKARKIQPYTTVESPNSFEEFRDLSSMFDFIDKIRETTGKPVGIKVVIGDDTELHSFAKYMKETGRGPDFITVDGGEGGSGATYLEMADSMGLPIKSGIMITHSVLQHYGVRDRVKIIASGKLFTADKVAIALSMGADLVSMARAYMIVIGCIGAQHCHKNTCPVGVATTNPKLQKALVIEDKKYRVANFTVTLRQGLFTLAAAAGLDCPTKFNSSHVVYKDDSGRITRLKDIEKDIDYSISSYQNDLNKSVSTNTNQQKLSG</sequence>
<dbReference type="SUPFAM" id="SSF51395">
    <property type="entry name" value="FMN-linked oxidoreductases"/>
    <property type="match status" value="1"/>
</dbReference>
<gene>
    <name evidence="5" type="ORF">ERL59_19625</name>
</gene>
<dbReference type="AlphaFoldDB" id="A0A6N9Q8E3"/>
<proteinExistence type="inferred from homology"/>
<dbReference type="Proteomes" id="UP000448943">
    <property type="component" value="Unassembled WGS sequence"/>
</dbReference>
<dbReference type="PANTHER" id="PTHR43819:SF1">
    <property type="entry name" value="ARCHAEAL-TYPE GLUTAMATE SYNTHASE [NADPH]"/>
    <property type="match status" value="1"/>
</dbReference>
<protein>
    <submittedName>
        <fullName evidence="5">FMN-binding glutamate synthase family protein</fullName>
    </submittedName>
</protein>
<dbReference type="Gene3D" id="3.20.20.70">
    <property type="entry name" value="Aldolase class I"/>
    <property type="match status" value="1"/>
</dbReference>
<evidence type="ECO:0000313" key="5">
    <source>
        <dbReference type="EMBL" id="NBI31146.1"/>
    </source>
</evidence>
<feature type="transmembrane region" description="Helical" evidence="3">
    <location>
        <begin position="6"/>
        <end position="26"/>
    </location>
</feature>
<evidence type="ECO:0000256" key="3">
    <source>
        <dbReference type="SAM" id="Phobius"/>
    </source>
</evidence>
<name>A0A6N9Q8E3_9BACL</name>
<dbReference type="Pfam" id="PF01645">
    <property type="entry name" value="Glu_synthase"/>
    <property type="match status" value="1"/>
</dbReference>
<dbReference type="CDD" id="cd02808">
    <property type="entry name" value="GltS_FMN"/>
    <property type="match status" value="1"/>
</dbReference>
<reference evidence="5 6" key="1">
    <citation type="submission" date="2019-01" db="EMBL/GenBank/DDBJ databases">
        <title>Chengkuizengella sp. nov., isolated from deep-sea sediment of East Pacific Ocean.</title>
        <authorList>
            <person name="Yang J."/>
            <person name="Lai Q."/>
            <person name="Shao Z."/>
        </authorList>
    </citation>
    <scope>NUCLEOTIDE SEQUENCE [LARGE SCALE GENOMIC DNA]</scope>
    <source>
        <strain evidence="5 6">YPA3-1-1</strain>
    </source>
</reference>
<evidence type="ECO:0000256" key="2">
    <source>
        <dbReference type="PIRNR" id="PIRNR006429"/>
    </source>
</evidence>
<accession>A0A6N9Q8E3</accession>